<name>H0QK41_ARTG1</name>
<dbReference type="Pfam" id="PF13561">
    <property type="entry name" value="adh_short_C2"/>
    <property type="match status" value="1"/>
</dbReference>
<dbReference type="AlphaFoldDB" id="H0QK41"/>
<dbReference type="EMBL" id="BAEG01000037">
    <property type="protein sequence ID" value="GAB13281.1"/>
    <property type="molecule type" value="Genomic_DNA"/>
</dbReference>
<comment type="similarity">
    <text evidence="1">Belongs to the short-chain dehydrogenases/reductases (SDR) family.</text>
</comment>
<evidence type="ECO:0000313" key="3">
    <source>
        <dbReference type="EMBL" id="GAB13281.1"/>
    </source>
</evidence>
<dbReference type="Pfam" id="PF00106">
    <property type="entry name" value="adh_short"/>
    <property type="match status" value="1"/>
</dbReference>
<dbReference type="InterPro" id="IPR002347">
    <property type="entry name" value="SDR_fam"/>
</dbReference>
<evidence type="ECO:0000313" key="4">
    <source>
        <dbReference type="Proteomes" id="UP000003828"/>
    </source>
</evidence>
<dbReference type="eggNOG" id="COG1028">
    <property type="taxonomic scope" value="Bacteria"/>
</dbReference>
<dbReference type="InterPro" id="IPR020904">
    <property type="entry name" value="Sc_DH/Rdtase_CS"/>
</dbReference>
<dbReference type="GO" id="GO:0016491">
    <property type="term" value="F:oxidoreductase activity"/>
    <property type="evidence" value="ECO:0007669"/>
    <property type="project" value="UniProtKB-KW"/>
</dbReference>
<dbReference type="Gene3D" id="3.40.50.720">
    <property type="entry name" value="NAD(P)-binding Rossmann-like Domain"/>
    <property type="match status" value="1"/>
</dbReference>
<gene>
    <name evidence="3" type="ORF">ARGLB_037_01320</name>
</gene>
<keyword evidence="2" id="KW-0560">Oxidoreductase</keyword>
<proteinExistence type="inferred from homology"/>
<reference evidence="3 4" key="1">
    <citation type="submission" date="2011-12" db="EMBL/GenBank/DDBJ databases">
        <title>Whole genome shotgun sequence of Arthrobacter globiformis NBRC 12137.</title>
        <authorList>
            <person name="Miyazawa S."/>
            <person name="Hosoyama A."/>
            <person name="Tsuchikane K."/>
            <person name="Katsumata H."/>
            <person name="Yamazaki S."/>
            <person name="Fujita N."/>
        </authorList>
    </citation>
    <scope>NUCLEOTIDE SEQUENCE [LARGE SCALE GENOMIC DNA]</scope>
    <source>
        <strain evidence="3 4">NBRC 12137</strain>
    </source>
</reference>
<dbReference type="SUPFAM" id="SSF51735">
    <property type="entry name" value="NAD(P)-binding Rossmann-fold domains"/>
    <property type="match status" value="1"/>
</dbReference>
<organism evidence="3 4">
    <name type="scientific">Arthrobacter globiformis (strain ATCC 8010 / DSM 20124 / JCM 1332 / NBRC 12137 / NCIMB 8907 / NRRL B-2979 / 168)</name>
    <dbReference type="NCBI Taxonomy" id="1077972"/>
    <lineage>
        <taxon>Bacteria</taxon>
        <taxon>Bacillati</taxon>
        <taxon>Actinomycetota</taxon>
        <taxon>Actinomycetes</taxon>
        <taxon>Micrococcales</taxon>
        <taxon>Micrococcaceae</taxon>
        <taxon>Arthrobacter</taxon>
    </lineage>
</organism>
<keyword evidence="4" id="KW-1185">Reference proteome</keyword>
<comment type="caution">
    <text evidence="3">The sequence shown here is derived from an EMBL/GenBank/DDBJ whole genome shotgun (WGS) entry which is preliminary data.</text>
</comment>
<dbReference type="PROSITE" id="PS00061">
    <property type="entry name" value="ADH_SHORT"/>
    <property type="match status" value="1"/>
</dbReference>
<dbReference type="STRING" id="1077972.ARGLB_037_01320"/>
<protein>
    <submittedName>
        <fullName evidence="3">Putative oxidoreductase</fullName>
    </submittedName>
</protein>
<dbReference type="PRINTS" id="PR00081">
    <property type="entry name" value="GDHRDH"/>
</dbReference>
<dbReference type="InterPro" id="IPR051122">
    <property type="entry name" value="SDR_DHRS6-like"/>
</dbReference>
<dbReference type="OrthoDB" id="9809287at2"/>
<evidence type="ECO:0000256" key="1">
    <source>
        <dbReference type="ARBA" id="ARBA00006484"/>
    </source>
</evidence>
<dbReference type="PANTHER" id="PTHR43477">
    <property type="entry name" value="DIHYDROANTICAPSIN 7-DEHYDROGENASE"/>
    <property type="match status" value="1"/>
</dbReference>
<dbReference type="RefSeq" id="WP_003800373.1">
    <property type="nucleotide sequence ID" value="NZ_BAEG01000037.1"/>
</dbReference>
<dbReference type="PANTHER" id="PTHR43477:SF1">
    <property type="entry name" value="DIHYDROANTICAPSIN 7-DEHYDROGENASE"/>
    <property type="match status" value="1"/>
</dbReference>
<dbReference type="InterPro" id="IPR036291">
    <property type="entry name" value="NAD(P)-bd_dom_sf"/>
</dbReference>
<accession>H0QK41</accession>
<dbReference type="Proteomes" id="UP000003828">
    <property type="component" value="Unassembled WGS sequence"/>
</dbReference>
<evidence type="ECO:0000256" key="2">
    <source>
        <dbReference type="ARBA" id="ARBA00023002"/>
    </source>
</evidence>
<sequence>MSANSTTVAITGGSSGIGAAVVNQLLDEGATVIVLDRNPPTVDMPFVRMDLTSPASIRDAVARLPFEMDALVNAAGVSGASGTEMALAVNFIGLRQFTEAAAPRLRPEACVATVASTAGYEWRSRLDAVKALLRSGSVEEASRALAPFLPAGREAYEAYNVSKAAAIVWSATVSHHFGPGIRTVSVSPGPVETPLLGEFYASMGSAQLDPLKEFTGRHGRPEEVAAAIAFLISPAASWISGTDVVVDGGAEGALLRQALKSPAHS</sequence>